<gene>
    <name evidence="4" type="ORF">IAB37_05110</name>
</gene>
<feature type="signal peptide" evidence="2">
    <location>
        <begin position="1"/>
        <end position="24"/>
    </location>
</feature>
<reference evidence="4" key="1">
    <citation type="submission" date="2020-10" db="EMBL/GenBank/DDBJ databases">
        <authorList>
            <person name="Gilroy R."/>
        </authorList>
    </citation>
    <scope>NUCLEOTIDE SEQUENCE</scope>
    <source>
        <strain evidence="4">CHK189-12415</strain>
    </source>
</reference>
<protein>
    <submittedName>
        <fullName evidence="4">LCP family protein</fullName>
    </submittedName>
</protein>
<feature type="chain" id="PRO_5039071395" evidence="2">
    <location>
        <begin position="25"/>
        <end position="335"/>
    </location>
</feature>
<evidence type="ECO:0000313" key="4">
    <source>
        <dbReference type="EMBL" id="HIR60937.1"/>
    </source>
</evidence>
<dbReference type="Gene3D" id="3.40.630.190">
    <property type="entry name" value="LCP protein"/>
    <property type="match status" value="1"/>
</dbReference>
<dbReference type="NCBIfam" id="TIGR00350">
    <property type="entry name" value="lytR_cpsA_psr"/>
    <property type="match status" value="1"/>
</dbReference>
<dbReference type="InterPro" id="IPR050922">
    <property type="entry name" value="LytR/CpsA/Psr_CW_biosynth"/>
</dbReference>
<keyword evidence="2" id="KW-0732">Signal</keyword>
<dbReference type="Proteomes" id="UP000824241">
    <property type="component" value="Unassembled WGS sequence"/>
</dbReference>
<evidence type="ECO:0000259" key="3">
    <source>
        <dbReference type="Pfam" id="PF03816"/>
    </source>
</evidence>
<evidence type="ECO:0000256" key="1">
    <source>
        <dbReference type="ARBA" id="ARBA00006068"/>
    </source>
</evidence>
<dbReference type="PANTHER" id="PTHR33392">
    <property type="entry name" value="POLYISOPRENYL-TEICHOIC ACID--PEPTIDOGLYCAN TEICHOIC ACID TRANSFERASE TAGU"/>
    <property type="match status" value="1"/>
</dbReference>
<feature type="domain" description="Cell envelope-related transcriptional attenuator" evidence="3">
    <location>
        <begin position="95"/>
        <end position="253"/>
    </location>
</feature>
<name>A0A9D1J4R5_9FIRM</name>
<dbReference type="Pfam" id="PF03816">
    <property type="entry name" value="LytR_cpsA_psr"/>
    <property type="match status" value="1"/>
</dbReference>
<dbReference type="PANTHER" id="PTHR33392:SF6">
    <property type="entry name" value="POLYISOPRENYL-TEICHOIC ACID--PEPTIDOGLYCAN TEICHOIC ACID TRANSFERASE TAGU"/>
    <property type="match status" value="1"/>
</dbReference>
<sequence>MKKSRLRKAAVLILLFACFLGAFSAIGLWENHQREQAVASQAQIDDAARRRREGWIEVDGQWYAPRTDLETLLVIGVDKMEPLVSSGSYNNDGQADFLLLTIFDKTAKTTTILHINRDTMTDIPILGVTGEPAGTIFAQLALAHTYGDGLEDSCENTADAVSMLLGGVKIDHYVGMTMGAVPLLNDMVGGVTVTVLDDFSGIDDSLVEGETVTLQGEQALHYVRIRRGLEDSTNLNRMERQQQYLNALTGQIESLGDGFSPSFSELDQLSQYIVSDCSVQQLNDLTRRYAGYEMAEEMLDIKGEARQGTEFVEYYPDEEALQEQVLSLFYVPKEA</sequence>
<comment type="similarity">
    <text evidence="1">Belongs to the LytR/CpsA/Psr (LCP) family.</text>
</comment>
<evidence type="ECO:0000313" key="5">
    <source>
        <dbReference type="Proteomes" id="UP000824241"/>
    </source>
</evidence>
<accession>A0A9D1J4R5</accession>
<organism evidence="4 5">
    <name type="scientific">Candidatus Faecivivens stercoravium</name>
    <dbReference type="NCBI Taxonomy" id="2840803"/>
    <lineage>
        <taxon>Bacteria</taxon>
        <taxon>Bacillati</taxon>
        <taxon>Bacillota</taxon>
        <taxon>Clostridia</taxon>
        <taxon>Eubacteriales</taxon>
        <taxon>Oscillospiraceae</taxon>
        <taxon>Oscillospiraceae incertae sedis</taxon>
        <taxon>Candidatus Faecivivens</taxon>
    </lineage>
</organism>
<dbReference type="InterPro" id="IPR004474">
    <property type="entry name" value="LytR_CpsA_psr"/>
</dbReference>
<evidence type="ECO:0000256" key="2">
    <source>
        <dbReference type="SAM" id="SignalP"/>
    </source>
</evidence>
<dbReference type="EMBL" id="DVHA01000167">
    <property type="protein sequence ID" value="HIR60937.1"/>
    <property type="molecule type" value="Genomic_DNA"/>
</dbReference>
<comment type="caution">
    <text evidence="4">The sequence shown here is derived from an EMBL/GenBank/DDBJ whole genome shotgun (WGS) entry which is preliminary data.</text>
</comment>
<dbReference type="AlphaFoldDB" id="A0A9D1J4R5"/>
<reference evidence="4" key="2">
    <citation type="journal article" date="2021" name="PeerJ">
        <title>Extensive microbial diversity within the chicken gut microbiome revealed by metagenomics and culture.</title>
        <authorList>
            <person name="Gilroy R."/>
            <person name="Ravi A."/>
            <person name="Getino M."/>
            <person name="Pursley I."/>
            <person name="Horton D.L."/>
            <person name="Alikhan N.F."/>
            <person name="Baker D."/>
            <person name="Gharbi K."/>
            <person name="Hall N."/>
            <person name="Watson M."/>
            <person name="Adriaenssens E.M."/>
            <person name="Foster-Nyarko E."/>
            <person name="Jarju S."/>
            <person name="Secka A."/>
            <person name="Antonio M."/>
            <person name="Oren A."/>
            <person name="Chaudhuri R.R."/>
            <person name="La Ragione R."/>
            <person name="Hildebrand F."/>
            <person name="Pallen M.J."/>
        </authorList>
    </citation>
    <scope>NUCLEOTIDE SEQUENCE</scope>
    <source>
        <strain evidence="4">CHK189-12415</strain>
    </source>
</reference>
<proteinExistence type="inferred from homology"/>